<reference evidence="4 5" key="1">
    <citation type="journal article" date="2016" name="Front. Microbiol.">
        <title>Comparative Genomic Analysis Reveals a Diverse Repertoire of Genes Involved in Prokaryote-Eukaryote Interactions within the Pseudovibrio Genus.</title>
        <authorList>
            <person name="Romano S."/>
            <person name="Fernandez-Guerra A."/>
            <person name="Reen F.J."/>
            <person name="Glockner F.O."/>
            <person name="Crowley S.P."/>
            <person name="O'Sullivan O."/>
            <person name="Cotter P.D."/>
            <person name="Adams C."/>
            <person name="Dobson A.D."/>
            <person name="O'Gara F."/>
        </authorList>
    </citation>
    <scope>NUCLEOTIDE SEQUENCE [LARGE SCALE GENOMIC DNA]</scope>
    <source>
        <strain evidence="4 5">Ad2</strain>
    </source>
</reference>
<dbReference type="Pfam" id="PF03061">
    <property type="entry name" value="4HBT"/>
    <property type="match status" value="1"/>
</dbReference>
<dbReference type="RefSeq" id="WP_068006610.1">
    <property type="nucleotide sequence ID" value="NZ_FOFM01000018.1"/>
</dbReference>
<keyword evidence="2" id="KW-0378">Hydrolase</keyword>
<proteinExistence type="inferred from homology"/>
<dbReference type="SUPFAM" id="SSF54637">
    <property type="entry name" value="Thioesterase/thiol ester dehydrase-isomerase"/>
    <property type="match status" value="1"/>
</dbReference>
<evidence type="ECO:0000259" key="3">
    <source>
        <dbReference type="Pfam" id="PF03061"/>
    </source>
</evidence>
<organism evidence="4 5">
    <name type="scientific">Pseudovibrio axinellae</name>
    <dbReference type="NCBI Taxonomy" id="989403"/>
    <lineage>
        <taxon>Bacteria</taxon>
        <taxon>Pseudomonadati</taxon>
        <taxon>Pseudomonadota</taxon>
        <taxon>Alphaproteobacteria</taxon>
        <taxon>Hyphomicrobiales</taxon>
        <taxon>Stappiaceae</taxon>
        <taxon>Pseudovibrio</taxon>
    </lineage>
</organism>
<dbReference type="Gene3D" id="3.10.129.10">
    <property type="entry name" value="Hotdog Thioesterase"/>
    <property type="match status" value="1"/>
</dbReference>
<dbReference type="PANTHER" id="PTHR21660:SF1">
    <property type="entry name" value="ACYL-COENZYME A THIOESTERASE 13"/>
    <property type="match status" value="1"/>
</dbReference>
<evidence type="ECO:0000313" key="4">
    <source>
        <dbReference type="EMBL" id="KZL18274.1"/>
    </source>
</evidence>
<dbReference type="InterPro" id="IPR039298">
    <property type="entry name" value="ACOT13"/>
</dbReference>
<dbReference type="EMBL" id="LMCB01000023">
    <property type="protein sequence ID" value="KZL18274.1"/>
    <property type="molecule type" value="Genomic_DNA"/>
</dbReference>
<keyword evidence="5" id="KW-1185">Reference proteome</keyword>
<dbReference type="Proteomes" id="UP000076577">
    <property type="component" value="Unassembled WGS sequence"/>
</dbReference>
<evidence type="ECO:0000256" key="2">
    <source>
        <dbReference type="ARBA" id="ARBA00022801"/>
    </source>
</evidence>
<dbReference type="NCBIfam" id="TIGR00369">
    <property type="entry name" value="unchar_dom_1"/>
    <property type="match status" value="1"/>
</dbReference>
<sequence>MTITPDRTDVISLCGETEFQRFIGYELELNTQRGTAECALDISTRYTNRSGVVHGAIITMLLDNACGGACSATVDPTGKQPFVTLALNINFIAPAICKRLVAKGAVVGGGKSTLFAQADLFDEDNRLIATASGPFKRAPQRTVRLEHV</sequence>
<comment type="caution">
    <text evidence="4">The sequence shown here is derived from an EMBL/GenBank/DDBJ whole genome shotgun (WGS) entry which is preliminary data.</text>
</comment>
<dbReference type="InterPro" id="IPR006683">
    <property type="entry name" value="Thioestr_dom"/>
</dbReference>
<comment type="similarity">
    <text evidence="1">Belongs to the thioesterase PaaI family.</text>
</comment>
<dbReference type="PANTHER" id="PTHR21660">
    <property type="entry name" value="THIOESTERASE SUPERFAMILY MEMBER-RELATED"/>
    <property type="match status" value="1"/>
</dbReference>
<accession>A0A165XZP2</accession>
<dbReference type="GO" id="GO:0047617">
    <property type="term" value="F:fatty acyl-CoA hydrolase activity"/>
    <property type="evidence" value="ECO:0007669"/>
    <property type="project" value="InterPro"/>
</dbReference>
<evidence type="ECO:0000256" key="1">
    <source>
        <dbReference type="ARBA" id="ARBA00008324"/>
    </source>
</evidence>
<dbReference type="PATRIC" id="fig|989403.3.peg.2855"/>
<gene>
    <name evidence="4" type="ORF">PsAD2_02666</name>
</gene>
<dbReference type="CDD" id="cd03443">
    <property type="entry name" value="PaaI_thioesterase"/>
    <property type="match status" value="1"/>
</dbReference>
<dbReference type="OrthoDB" id="3477511at2"/>
<dbReference type="InterPro" id="IPR003736">
    <property type="entry name" value="PAAI_dom"/>
</dbReference>
<dbReference type="InterPro" id="IPR029069">
    <property type="entry name" value="HotDog_dom_sf"/>
</dbReference>
<dbReference type="STRING" id="989403.SAMN05421798_11841"/>
<name>A0A165XZP2_9HYPH</name>
<dbReference type="AlphaFoldDB" id="A0A165XZP2"/>
<feature type="domain" description="Thioesterase" evidence="3">
    <location>
        <begin position="51"/>
        <end position="128"/>
    </location>
</feature>
<protein>
    <submittedName>
        <fullName evidence="4">Thioesterase superfamily protein</fullName>
    </submittedName>
</protein>
<evidence type="ECO:0000313" key="5">
    <source>
        <dbReference type="Proteomes" id="UP000076577"/>
    </source>
</evidence>